<evidence type="ECO:0000256" key="6">
    <source>
        <dbReference type="ARBA" id="ARBA00022776"/>
    </source>
</evidence>
<evidence type="ECO:0000256" key="9">
    <source>
        <dbReference type="ARBA" id="ARBA00023306"/>
    </source>
</evidence>
<dbReference type="GO" id="GO:0051301">
    <property type="term" value="P:cell division"/>
    <property type="evidence" value="ECO:0007669"/>
    <property type="project" value="UniProtKB-KW"/>
</dbReference>
<protein>
    <submittedName>
        <fullName evidence="10">HAUS augmin like complex subunit 1</fullName>
    </submittedName>
</protein>
<dbReference type="GO" id="GO:0007098">
    <property type="term" value="P:centrosome cycle"/>
    <property type="evidence" value="ECO:0007669"/>
    <property type="project" value="TreeGrafter"/>
</dbReference>
<dbReference type="GO" id="GO:0005874">
    <property type="term" value="C:microtubule"/>
    <property type="evidence" value="ECO:0007669"/>
    <property type="project" value="UniProtKB-KW"/>
</dbReference>
<evidence type="ECO:0000313" key="11">
    <source>
        <dbReference type="Proteomes" id="UP000694382"/>
    </source>
</evidence>
<name>A0A8C3NJ13_GEOPR</name>
<keyword evidence="6" id="KW-0498">Mitosis</keyword>
<evidence type="ECO:0000256" key="3">
    <source>
        <dbReference type="ARBA" id="ARBA00022490"/>
    </source>
</evidence>
<comment type="similarity">
    <text evidence="2">Belongs to the HAUS1 family.</text>
</comment>
<proteinExistence type="inferred from homology"/>
<keyword evidence="11" id="KW-1185">Reference proteome</keyword>
<evidence type="ECO:0000256" key="5">
    <source>
        <dbReference type="ARBA" id="ARBA00022701"/>
    </source>
</evidence>
<keyword evidence="3" id="KW-0963">Cytoplasm</keyword>
<reference evidence="10" key="2">
    <citation type="submission" date="2025-08" db="UniProtKB">
        <authorList>
            <consortium name="Ensembl"/>
        </authorList>
    </citation>
    <scope>IDENTIFICATION</scope>
</reference>
<keyword evidence="4" id="KW-0132">Cell division</keyword>
<dbReference type="Ensembl" id="ENSCPVT00000020474.2">
    <property type="protein sequence ID" value="ENSCPVP00000019593.1"/>
    <property type="gene ID" value="ENSCPVG00000014274.2"/>
</dbReference>
<sequence length="293" mass="33695">MAAAGTPGGDSFQEKLTRVTIWLKKLYGGVPFPEYEVNERTVDILHEIMESNEERDKDVMLLIEDMKDRTSKYEAEADYWQDILGESLGFLEGSMSKEANDDLTDLVQSAIELEVEDTSLTSFYSAINDMTLEMYKTKSKNEEMEQKLRTLRKKLTSALMVEKQLEKDIEKLKNSQEAQQAKAETQSKNMKFLEDKSKDLKIRICDAEAKLVASGLDQSLTHEALVKSSEELVALREEIKPLKKELASYLDLPPSIPLAQVKVEEVKKELVRFFLSFRELHVLIDYRFTHLRL</sequence>
<evidence type="ECO:0000256" key="7">
    <source>
        <dbReference type="ARBA" id="ARBA00023054"/>
    </source>
</evidence>
<dbReference type="PRINTS" id="PR02087">
    <property type="entry name" value="HAUSAUGMINL1"/>
</dbReference>
<dbReference type="GO" id="GO:0051225">
    <property type="term" value="P:spindle assembly"/>
    <property type="evidence" value="ECO:0007669"/>
    <property type="project" value="InterPro"/>
</dbReference>
<dbReference type="PANTHER" id="PTHR31570:SF1">
    <property type="entry name" value="HAUS AUGMIN-LIKE COMPLEX SUBUNIT 1"/>
    <property type="match status" value="1"/>
</dbReference>
<dbReference type="AlphaFoldDB" id="A0A8C3NJ13"/>
<dbReference type="GO" id="GO:0005819">
    <property type="term" value="C:spindle"/>
    <property type="evidence" value="ECO:0007669"/>
    <property type="project" value="UniProtKB-SubCell"/>
</dbReference>
<gene>
    <name evidence="10" type="primary">HAUS1</name>
</gene>
<organism evidence="10 11">
    <name type="scientific">Geospiza parvula</name>
    <name type="common">Small tree-finch</name>
    <name type="synonym">Camarhynchus parvulus</name>
    <dbReference type="NCBI Taxonomy" id="87175"/>
    <lineage>
        <taxon>Eukaryota</taxon>
        <taxon>Metazoa</taxon>
        <taxon>Chordata</taxon>
        <taxon>Craniata</taxon>
        <taxon>Vertebrata</taxon>
        <taxon>Euteleostomi</taxon>
        <taxon>Archelosauria</taxon>
        <taxon>Archosauria</taxon>
        <taxon>Dinosauria</taxon>
        <taxon>Saurischia</taxon>
        <taxon>Theropoda</taxon>
        <taxon>Coelurosauria</taxon>
        <taxon>Aves</taxon>
        <taxon>Neognathae</taxon>
        <taxon>Neoaves</taxon>
        <taxon>Telluraves</taxon>
        <taxon>Australaves</taxon>
        <taxon>Passeriformes</taxon>
        <taxon>Thraupidae</taxon>
        <taxon>Camarhynchus</taxon>
    </lineage>
</organism>
<keyword evidence="7" id="KW-0175">Coiled coil</keyword>
<evidence type="ECO:0000256" key="1">
    <source>
        <dbReference type="ARBA" id="ARBA00004186"/>
    </source>
</evidence>
<dbReference type="GO" id="GO:0005829">
    <property type="term" value="C:cytosol"/>
    <property type="evidence" value="ECO:0007669"/>
    <property type="project" value="TreeGrafter"/>
</dbReference>
<reference evidence="10" key="1">
    <citation type="submission" date="2020-02" db="EMBL/GenBank/DDBJ databases">
        <authorList>
            <person name="Enbody D E."/>
            <person name="Pettersson E M."/>
        </authorList>
    </citation>
    <scope>NUCLEOTIDE SEQUENCE [LARGE SCALE GENOMIC DNA]</scope>
</reference>
<keyword evidence="5" id="KW-0493">Microtubule</keyword>
<evidence type="ECO:0000256" key="8">
    <source>
        <dbReference type="ARBA" id="ARBA00023212"/>
    </source>
</evidence>
<evidence type="ECO:0000256" key="2">
    <source>
        <dbReference type="ARBA" id="ARBA00005479"/>
    </source>
</evidence>
<dbReference type="PANTHER" id="PTHR31570">
    <property type="entry name" value="HAUS AUGMIN-LIKE COMPLEX SUBUNIT 1"/>
    <property type="match status" value="1"/>
</dbReference>
<evidence type="ECO:0000313" key="10">
    <source>
        <dbReference type="Ensembl" id="ENSCPVP00000019593.1"/>
    </source>
</evidence>
<reference evidence="10" key="3">
    <citation type="submission" date="2025-09" db="UniProtKB">
        <authorList>
            <consortium name="Ensembl"/>
        </authorList>
    </citation>
    <scope>IDENTIFICATION</scope>
</reference>
<keyword evidence="8" id="KW-0206">Cytoskeleton</keyword>
<evidence type="ECO:0000256" key="4">
    <source>
        <dbReference type="ARBA" id="ARBA00022618"/>
    </source>
</evidence>
<dbReference type="GO" id="GO:0070652">
    <property type="term" value="C:HAUS complex"/>
    <property type="evidence" value="ECO:0007669"/>
    <property type="project" value="InterPro"/>
</dbReference>
<keyword evidence="9" id="KW-0131">Cell cycle</keyword>
<accession>A0A8C3NJ13</accession>
<dbReference type="Proteomes" id="UP000694382">
    <property type="component" value="Chromosome Z"/>
</dbReference>
<comment type="subcellular location">
    <subcellularLocation>
        <location evidence="1">Cytoplasm</location>
        <location evidence="1">Cytoskeleton</location>
        <location evidence="1">Spindle</location>
    </subcellularLocation>
</comment>
<dbReference type="Pfam" id="PF25762">
    <property type="entry name" value="HAUS1"/>
    <property type="match status" value="1"/>
</dbReference>
<dbReference type="InterPro" id="IPR026243">
    <property type="entry name" value="HAUS1"/>
</dbReference>